<dbReference type="PANTHER" id="PTHR43826:SF6">
    <property type="entry name" value="GLYCEROL-3-PHOSPHATE TRANSPORTER"/>
    <property type="match status" value="1"/>
</dbReference>
<comment type="subcellular location">
    <subcellularLocation>
        <location evidence="1">Cell membrane</location>
        <topology evidence="1">Multi-pass membrane protein</topology>
    </subcellularLocation>
</comment>
<feature type="transmembrane region" description="Helical" evidence="6">
    <location>
        <begin position="43"/>
        <end position="61"/>
    </location>
</feature>
<feature type="domain" description="Major facilitator superfamily (MFS) profile" evidence="7">
    <location>
        <begin position="43"/>
        <end position="458"/>
    </location>
</feature>
<feature type="transmembrane region" description="Helical" evidence="6">
    <location>
        <begin position="136"/>
        <end position="156"/>
    </location>
</feature>
<feature type="transmembrane region" description="Helical" evidence="6">
    <location>
        <begin position="342"/>
        <end position="361"/>
    </location>
</feature>
<dbReference type="Pfam" id="PF07690">
    <property type="entry name" value="MFS_1"/>
    <property type="match status" value="1"/>
</dbReference>
<dbReference type="InterPro" id="IPR036259">
    <property type="entry name" value="MFS_trans_sf"/>
</dbReference>
<feature type="transmembrane region" description="Helical" evidence="6">
    <location>
        <begin position="81"/>
        <end position="100"/>
    </location>
</feature>
<dbReference type="InterPro" id="IPR051337">
    <property type="entry name" value="OPA_Antiporter"/>
</dbReference>
<protein>
    <submittedName>
        <fullName evidence="8">MFS transporter</fullName>
    </submittedName>
</protein>
<reference evidence="8" key="1">
    <citation type="submission" date="2022-06" db="EMBL/GenBank/DDBJ databases">
        <title>Rothia sp. isolated from sandalwood seedling.</title>
        <authorList>
            <person name="Tuikhar N."/>
            <person name="Kirdat K."/>
            <person name="Thorat V."/>
            <person name="Swetha P."/>
            <person name="Padma S."/>
            <person name="Sundararaj R."/>
            <person name="Yadav A."/>
        </authorList>
    </citation>
    <scope>NUCLEOTIDE SEQUENCE</scope>
    <source>
        <strain evidence="8">AR01</strain>
    </source>
</reference>
<feature type="transmembrane region" description="Helical" evidence="6">
    <location>
        <begin position="206"/>
        <end position="226"/>
    </location>
</feature>
<dbReference type="PANTHER" id="PTHR43826">
    <property type="entry name" value="GLUCOSE-6-PHOSPHATE EXCHANGER SLC37A4"/>
    <property type="match status" value="1"/>
</dbReference>
<dbReference type="CDD" id="cd17345">
    <property type="entry name" value="MFS_GlpT"/>
    <property type="match status" value="1"/>
</dbReference>
<keyword evidence="9" id="KW-1185">Reference proteome</keyword>
<dbReference type="Gene3D" id="1.20.1250.20">
    <property type="entry name" value="MFS general substrate transporter like domains"/>
    <property type="match status" value="2"/>
</dbReference>
<evidence type="ECO:0000256" key="5">
    <source>
        <dbReference type="ARBA" id="ARBA00023136"/>
    </source>
</evidence>
<feature type="transmembrane region" description="Helical" evidence="6">
    <location>
        <begin position="435"/>
        <end position="453"/>
    </location>
</feature>
<organism evidence="8 9">
    <name type="scientific">Rothia santali</name>
    <dbReference type="NCBI Taxonomy" id="2949643"/>
    <lineage>
        <taxon>Bacteria</taxon>
        <taxon>Bacillati</taxon>
        <taxon>Actinomycetota</taxon>
        <taxon>Actinomycetes</taxon>
        <taxon>Micrococcales</taxon>
        <taxon>Micrococcaceae</taxon>
        <taxon>Rothia</taxon>
    </lineage>
</organism>
<dbReference type="InterPro" id="IPR021159">
    <property type="entry name" value="Sugar-P_transporter_CS"/>
</dbReference>
<feature type="transmembrane region" description="Helical" evidence="6">
    <location>
        <begin position="112"/>
        <end position="130"/>
    </location>
</feature>
<dbReference type="RefSeq" id="WP_254169167.1">
    <property type="nucleotide sequence ID" value="NZ_JANAFB010000079.1"/>
</dbReference>
<name>A0A9X2KIW1_9MICC</name>
<evidence type="ECO:0000256" key="2">
    <source>
        <dbReference type="ARBA" id="ARBA00009598"/>
    </source>
</evidence>
<dbReference type="InterPro" id="IPR011701">
    <property type="entry name" value="MFS"/>
</dbReference>
<dbReference type="PIRSF" id="PIRSF002808">
    <property type="entry name" value="Hexose_phosphate_transp"/>
    <property type="match status" value="1"/>
</dbReference>
<sequence length="469" mass="51117">MTHDNSRNEARVVEERRRGRWLAIPSPRPLLEPDAVRHRYPRLRTQVFLGIFIGYAAYYLIRNNVPLVAAILETEYGFSAFGLGVITNAALLSYGFSKFLTAIVSDRSNARWFLPIGLVLSAIANIVLAFSSLLGVTVALFAVIMIFNGLFQGMGWPASGRVVVHWFSTNERGSKMAIWNLAHNVGGALAGILAAASISVFGQWQAAFWVPAMVCVVLAVVAYLLIRDNPPSQGLPPIAEYRNNPDKVESTEEESEESAWVRVRKHVLTNRTMINLALANVFVYTLRYGVLVWAPIYLVQVRGAGLGEGIAGFSVFELAGIPGTLLCGWVSDRMFKGRRSPAGVVFLVGVALAILLYWLPAEDEPLWLAYTALVLIGGLIYGPVMLIGLQALDLSPQHVAGTAAGFTGLFGYALGATLASSGVGFIVQRFGWDQAFVFILACVGLGILFLLLVNVDEKRMVRRAAERDA</sequence>
<dbReference type="GO" id="GO:0005886">
    <property type="term" value="C:plasma membrane"/>
    <property type="evidence" value="ECO:0007669"/>
    <property type="project" value="UniProtKB-SubCell"/>
</dbReference>
<dbReference type="GO" id="GO:0061513">
    <property type="term" value="F:glucose 6-phosphate:phosphate antiporter activity"/>
    <property type="evidence" value="ECO:0007669"/>
    <property type="project" value="TreeGrafter"/>
</dbReference>
<dbReference type="SUPFAM" id="SSF103473">
    <property type="entry name" value="MFS general substrate transporter"/>
    <property type="match status" value="1"/>
</dbReference>
<keyword evidence="5 6" id="KW-0472">Membrane</keyword>
<dbReference type="PROSITE" id="PS00942">
    <property type="entry name" value="GLPT"/>
    <property type="match status" value="1"/>
</dbReference>
<dbReference type="EMBL" id="JANAFB010000079">
    <property type="protein sequence ID" value="MCP3427312.1"/>
    <property type="molecule type" value="Genomic_DNA"/>
</dbReference>
<dbReference type="AlphaFoldDB" id="A0A9X2KIW1"/>
<evidence type="ECO:0000259" key="7">
    <source>
        <dbReference type="PROSITE" id="PS50850"/>
    </source>
</evidence>
<dbReference type="InterPro" id="IPR000849">
    <property type="entry name" value="Sugar_P_transporter"/>
</dbReference>
<proteinExistence type="inferred from homology"/>
<evidence type="ECO:0000256" key="3">
    <source>
        <dbReference type="ARBA" id="ARBA00022692"/>
    </source>
</evidence>
<accession>A0A9X2KIW1</accession>
<dbReference type="GO" id="GO:0035435">
    <property type="term" value="P:phosphate ion transmembrane transport"/>
    <property type="evidence" value="ECO:0007669"/>
    <property type="project" value="TreeGrafter"/>
</dbReference>
<feature type="transmembrane region" description="Helical" evidence="6">
    <location>
        <begin position="367"/>
        <end position="387"/>
    </location>
</feature>
<feature type="transmembrane region" description="Helical" evidence="6">
    <location>
        <begin position="310"/>
        <end position="330"/>
    </location>
</feature>
<feature type="transmembrane region" description="Helical" evidence="6">
    <location>
        <begin position="399"/>
        <end position="423"/>
    </location>
</feature>
<comment type="caution">
    <text evidence="8">The sequence shown here is derived from an EMBL/GenBank/DDBJ whole genome shotgun (WGS) entry which is preliminary data.</text>
</comment>
<comment type="similarity">
    <text evidence="2">Belongs to the major facilitator superfamily. Organophosphate:Pi antiporter (OPA) (TC 2.A.1.4) family.</text>
</comment>
<feature type="transmembrane region" description="Helical" evidence="6">
    <location>
        <begin position="177"/>
        <end position="200"/>
    </location>
</feature>
<evidence type="ECO:0000256" key="6">
    <source>
        <dbReference type="SAM" id="Phobius"/>
    </source>
</evidence>
<gene>
    <name evidence="8" type="ORF">NBM05_15185</name>
</gene>
<evidence type="ECO:0000313" key="9">
    <source>
        <dbReference type="Proteomes" id="UP001139502"/>
    </source>
</evidence>
<dbReference type="InterPro" id="IPR020846">
    <property type="entry name" value="MFS_dom"/>
</dbReference>
<keyword evidence="3 6" id="KW-0812">Transmembrane</keyword>
<dbReference type="PROSITE" id="PS50850">
    <property type="entry name" value="MFS"/>
    <property type="match status" value="1"/>
</dbReference>
<evidence type="ECO:0000313" key="8">
    <source>
        <dbReference type="EMBL" id="MCP3427312.1"/>
    </source>
</evidence>
<feature type="transmembrane region" description="Helical" evidence="6">
    <location>
        <begin position="274"/>
        <end position="298"/>
    </location>
</feature>
<keyword evidence="4 6" id="KW-1133">Transmembrane helix</keyword>
<dbReference type="Proteomes" id="UP001139502">
    <property type="component" value="Unassembled WGS sequence"/>
</dbReference>
<evidence type="ECO:0000256" key="1">
    <source>
        <dbReference type="ARBA" id="ARBA00004651"/>
    </source>
</evidence>
<evidence type="ECO:0000256" key="4">
    <source>
        <dbReference type="ARBA" id="ARBA00022989"/>
    </source>
</evidence>